<dbReference type="HOGENOM" id="CLU_018398_6_2_1"/>
<organism evidence="6 7">
    <name type="scientific">Nosema bombycis (strain CQ1 / CVCC 102059)</name>
    <name type="common">Microsporidian parasite</name>
    <name type="synonym">Pebrine of silkworm</name>
    <dbReference type="NCBI Taxonomy" id="578461"/>
    <lineage>
        <taxon>Eukaryota</taxon>
        <taxon>Fungi</taxon>
        <taxon>Fungi incertae sedis</taxon>
        <taxon>Microsporidia</taxon>
        <taxon>Nosematidae</taxon>
        <taxon>Nosema</taxon>
    </lineage>
</organism>
<dbReference type="GO" id="GO:0032259">
    <property type="term" value="P:methylation"/>
    <property type="evidence" value="ECO:0007669"/>
    <property type="project" value="UniProtKB-KW"/>
</dbReference>
<dbReference type="InterPro" id="IPR007848">
    <property type="entry name" value="Small_mtfrase_dom"/>
</dbReference>
<sequence>MWYDPNEDSYTFIDLLKEENIKNKIIIDLGTSTGVLSEVLKGNLVIGIDLNRKALEEQQRLRENPNLIRGDLLKSVNQRSIDIIIFNPPYVVDSLDPIIGGGPLGRIVIDKFIKEIEVNIFYLLVIKANRPEEVVKGIEEKGYKTKIMKIRRILGETIIIIKGEKEVK</sequence>
<dbReference type="VEuPathDB" id="MicrosporidiaDB:NBO_1024g0002"/>
<dbReference type="AlphaFoldDB" id="R0KN76"/>
<dbReference type="InterPro" id="IPR002052">
    <property type="entry name" value="DNA_methylase_N6_adenine_CS"/>
</dbReference>
<evidence type="ECO:0000259" key="5">
    <source>
        <dbReference type="Pfam" id="PF05175"/>
    </source>
</evidence>
<dbReference type="InterPro" id="IPR029063">
    <property type="entry name" value="SAM-dependent_MTases_sf"/>
</dbReference>
<evidence type="ECO:0000256" key="1">
    <source>
        <dbReference type="ARBA" id="ARBA00006149"/>
    </source>
</evidence>
<comment type="similarity">
    <text evidence="1">Belongs to the eukaryotic/archaeal PrmC-related family.</text>
</comment>
<keyword evidence="4" id="KW-0949">S-adenosyl-L-methionine</keyword>
<dbReference type="CDD" id="cd02440">
    <property type="entry name" value="AdoMet_MTases"/>
    <property type="match status" value="1"/>
</dbReference>
<dbReference type="SUPFAM" id="SSF53335">
    <property type="entry name" value="S-adenosyl-L-methionine-dependent methyltransferases"/>
    <property type="match status" value="1"/>
</dbReference>
<dbReference type="EMBL" id="KB909931">
    <property type="protein sequence ID" value="EOB11602.1"/>
    <property type="molecule type" value="Genomic_DNA"/>
</dbReference>
<dbReference type="GO" id="GO:0035657">
    <property type="term" value="C:eRF1 methyltransferase complex"/>
    <property type="evidence" value="ECO:0007669"/>
    <property type="project" value="TreeGrafter"/>
</dbReference>
<evidence type="ECO:0000313" key="6">
    <source>
        <dbReference type="EMBL" id="EOB11602.1"/>
    </source>
</evidence>
<evidence type="ECO:0000256" key="3">
    <source>
        <dbReference type="ARBA" id="ARBA00022679"/>
    </source>
</evidence>
<dbReference type="Pfam" id="PF05175">
    <property type="entry name" value="MTS"/>
    <property type="match status" value="1"/>
</dbReference>
<keyword evidence="7" id="KW-1185">Reference proteome</keyword>
<dbReference type="GO" id="GO:0008757">
    <property type="term" value="F:S-adenosylmethionine-dependent methyltransferase activity"/>
    <property type="evidence" value="ECO:0007669"/>
    <property type="project" value="TreeGrafter"/>
</dbReference>
<keyword evidence="3 6" id="KW-0808">Transferase</keyword>
<dbReference type="OMA" id="CDAIQSN"/>
<evidence type="ECO:0000313" key="7">
    <source>
        <dbReference type="Proteomes" id="UP000016927"/>
    </source>
</evidence>
<dbReference type="PROSITE" id="PS00092">
    <property type="entry name" value="N6_MTASE"/>
    <property type="match status" value="1"/>
</dbReference>
<dbReference type="InterPro" id="IPR052190">
    <property type="entry name" value="Euk-Arch_PrmC-MTase"/>
</dbReference>
<dbReference type="PANTHER" id="PTHR45875:SF1">
    <property type="entry name" value="METHYLTRANSFERASE N6AMT1"/>
    <property type="match status" value="1"/>
</dbReference>
<dbReference type="GO" id="GO:0003676">
    <property type="term" value="F:nucleic acid binding"/>
    <property type="evidence" value="ECO:0007669"/>
    <property type="project" value="InterPro"/>
</dbReference>
<gene>
    <name evidence="6" type="primary">MTQ2</name>
    <name evidence="6" type="ORF">NBO_1024g0002</name>
</gene>
<accession>R0KN76</accession>
<dbReference type="OrthoDB" id="406152at2759"/>
<dbReference type="Gene3D" id="3.40.50.150">
    <property type="entry name" value="Vaccinia Virus protein VP39"/>
    <property type="match status" value="1"/>
</dbReference>
<keyword evidence="2 6" id="KW-0489">Methyltransferase</keyword>
<name>R0KN76_NOSB1</name>
<protein>
    <submittedName>
        <fullName evidence="6">N(5)-glutamine methyltransferase MTQ2</fullName>
    </submittedName>
</protein>
<evidence type="ECO:0000256" key="2">
    <source>
        <dbReference type="ARBA" id="ARBA00022603"/>
    </source>
</evidence>
<dbReference type="Proteomes" id="UP000016927">
    <property type="component" value="Unassembled WGS sequence"/>
</dbReference>
<dbReference type="GO" id="GO:0008276">
    <property type="term" value="F:protein methyltransferase activity"/>
    <property type="evidence" value="ECO:0007669"/>
    <property type="project" value="TreeGrafter"/>
</dbReference>
<feature type="domain" description="Methyltransferase small" evidence="5">
    <location>
        <begin position="12"/>
        <end position="92"/>
    </location>
</feature>
<dbReference type="PANTHER" id="PTHR45875">
    <property type="entry name" value="METHYLTRANSFERASE N6AMT1"/>
    <property type="match status" value="1"/>
</dbReference>
<reference evidence="6 7" key="1">
    <citation type="journal article" date="2013" name="BMC Genomics">
        <title>Comparative genomics of parasitic silkworm microsporidia reveal an association between genome expansion and host adaptation.</title>
        <authorList>
            <person name="Pan G."/>
            <person name="Xu J."/>
            <person name="Li T."/>
            <person name="Xia Q."/>
            <person name="Liu S.L."/>
            <person name="Zhang G."/>
            <person name="Li S."/>
            <person name="Li C."/>
            <person name="Liu H."/>
            <person name="Yang L."/>
            <person name="Liu T."/>
            <person name="Zhang X."/>
            <person name="Wu Z."/>
            <person name="Fan W."/>
            <person name="Dang X."/>
            <person name="Xiang H."/>
            <person name="Tao M."/>
            <person name="Li Y."/>
            <person name="Hu J."/>
            <person name="Li Z."/>
            <person name="Lin L."/>
            <person name="Luo J."/>
            <person name="Geng L."/>
            <person name="Wang L."/>
            <person name="Long M."/>
            <person name="Wan Y."/>
            <person name="He N."/>
            <person name="Zhang Z."/>
            <person name="Lu C."/>
            <person name="Keeling P.J."/>
            <person name="Wang J."/>
            <person name="Xiang Z."/>
            <person name="Zhou Z."/>
        </authorList>
    </citation>
    <scope>NUCLEOTIDE SEQUENCE [LARGE SCALE GENOMIC DNA]</scope>
    <source>
        <strain evidence="7">CQ1 / CVCC 102059</strain>
    </source>
</reference>
<proteinExistence type="inferred from homology"/>
<dbReference type="STRING" id="578461.R0KN76"/>
<evidence type="ECO:0000256" key="4">
    <source>
        <dbReference type="ARBA" id="ARBA00022691"/>
    </source>
</evidence>